<feature type="domain" description="Menorin-like" evidence="5">
    <location>
        <begin position="90"/>
        <end position="340"/>
    </location>
</feature>
<keyword evidence="4" id="KW-0732">Signal</keyword>
<dbReference type="VEuPathDB" id="VectorBase:MDOA003017"/>
<proteinExistence type="inferred from homology"/>
<protein>
    <recommendedName>
        <fullName evidence="5">Menorin-like domain-containing protein</fullName>
    </recommendedName>
</protein>
<evidence type="ECO:0000256" key="2">
    <source>
        <dbReference type="SAM" id="MobiDB-lite"/>
    </source>
</evidence>
<accession>A0A1I8MAX4</accession>
<evidence type="ECO:0000256" key="3">
    <source>
        <dbReference type="SAM" id="Phobius"/>
    </source>
</evidence>
<dbReference type="AlphaFoldDB" id="A0A1I8MAX4"/>
<keyword evidence="3" id="KW-0472">Membrane</keyword>
<dbReference type="STRING" id="7370.A0A1I8MAX4"/>
<dbReference type="PANTHER" id="PTHR21184:SF6">
    <property type="entry name" value="CONSERVED PLASMA MEMBRANE PROTEIN"/>
    <property type="match status" value="1"/>
</dbReference>
<dbReference type="RefSeq" id="XP_005191905.2">
    <property type="nucleotide sequence ID" value="XM_005191848.4"/>
</dbReference>
<keyword evidence="3" id="KW-1133">Transmembrane helix</keyword>
<evidence type="ECO:0000256" key="4">
    <source>
        <dbReference type="SAM" id="SignalP"/>
    </source>
</evidence>
<sequence>MANLGNKLMASDKHLLFAAFLLMALLHSLNAATTVQFPKLVNETAEASNVSRYEYTIDGKAATASRLGAAGKDIATHLNMSTRSGESATNLTALTWAHAVNSQKELTDALQSDIDMIEADIVMGKINNTGPDMPVMAHPPANSSDISLDSFLQQIKIYNDENAEKMKGVKLDFKSIEVFEGALKTLEAKIPEMTYPIWLNADIISGPVNQNNTIPVDPQRFFAGSSQFPQAVLSIGWTTRWSSDYNNGSYTHQEIDAMVVAIRTNNVTETGQPITFPVRAGIAANSQEELHDLVKAVNGTNNSTLTIWSSQNDYVDVAKLRELIFSFGFDRVYLDVPEELSSQLNLGRTENGGGGNDGNGGSGNGAATSSPALTSLVNFSLISAGLYLFSLYWDKIRL</sequence>
<dbReference type="eggNOG" id="KOG3748">
    <property type="taxonomic scope" value="Eukaryota"/>
</dbReference>
<dbReference type="InterPro" id="IPR019356">
    <property type="entry name" value="Menorin_dom"/>
</dbReference>
<feature type="compositionally biased region" description="Gly residues" evidence="2">
    <location>
        <begin position="350"/>
        <end position="364"/>
    </location>
</feature>
<gene>
    <name evidence="6" type="primary">101891731</name>
</gene>
<dbReference type="VEuPathDB" id="VectorBase:MDOMA2_006012"/>
<organism evidence="6">
    <name type="scientific">Musca domestica</name>
    <name type="common">House fly</name>
    <dbReference type="NCBI Taxonomy" id="7370"/>
    <lineage>
        <taxon>Eukaryota</taxon>
        <taxon>Metazoa</taxon>
        <taxon>Ecdysozoa</taxon>
        <taxon>Arthropoda</taxon>
        <taxon>Hexapoda</taxon>
        <taxon>Insecta</taxon>
        <taxon>Pterygota</taxon>
        <taxon>Neoptera</taxon>
        <taxon>Endopterygota</taxon>
        <taxon>Diptera</taxon>
        <taxon>Brachycera</taxon>
        <taxon>Muscomorpha</taxon>
        <taxon>Muscoidea</taxon>
        <taxon>Muscidae</taxon>
        <taxon>Musca</taxon>
    </lineage>
</organism>
<dbReference type="OrthoDB" id="413402at2759"/>
<comment type="similarity">
    <text evidence="1">Belongs to the menorin family.</text>
</comment>
<dbReference type="EnsemblMetazoa" id="MDOA003017-RB">
    <property type="protein sequence ID" value="MDOA003017-PB"/>
    <property type="gene ID" value="MDOA003017"/>
</dbReference>
<feature type="transmembrane region" description="Helical" evidence="3">
    <location>
        <begin position="372"/>
        <end position="393"/>
    </location>
</feature>
<dbReference type="GO" id="GO:0005615">
    <property type="term" value="C:extracellular space"/>
    <property type="evidence" value="ECO:0007669"/>
    <property type="project" value="TreeGrafter"/>
</dbReference>
<evidence type="ECO:0000256" key="1">
    <source>
        <dbReference type="ARBA" id="ARBA00044953"/>
    </source>
</evidence>
<dbReference type="Pfam" id="PF10223">
    <property type="entry name" value="Menorin_N"/>
    <property type="match status" value="1"/>
</dbReference>
<reference evidence="6" key="1">
    <citation type="submission" date="2020-05" db="UniProtKB">
        <authorList>
            <consortium name="EnsemblMetazoa"/>
        </authorList>
    </citation>
    <scope>IDENTIFICATION</scope>
    <source>
        <strain evidence="6">Aabys</strain>
    </source>
</reference>
<dbReference type="KEGG" id="mde:101891731"/>
<feature type="chain" id="PRO_5044560090" description="Menorin-like domain-containing protein" evidence="4">
    <location>
        <begin position="32"/>
        <end position="398"/>
    </location>
</feature>
<dbReference type="PANTHER" id="PTHR21184">
    <property type="entry name" value="MENORIN (DENDRITIC BRANCHING PROTEIN)"/>
    <property type="match status" value="1"/>
</dbReference>
<name>A0A1I8MAX4_MUSDO</name>
<feature type="signal peptide" evidence="4">
    <location>
        <begin position="1"/>
        <end position="31"/>
    </location>
</feature>
<feature type="region of interest" description="Disordered" evidence="2">
    <location>
        <begin position="345"/>
        <end position="366"/>
    </location>
</feature>
<evidence type="ECO:0000259" key="5">
    <source>
        <dbReference type="Pfam" id="PF10223"/>
    </source>
</evidence>
<keyword evidence="3" id="KW-0812">Transmembrane</keyword>
<evidence type="ECO:0000313" key="6">
    <source>
        <dbReference type="EnsemblMetazoa" id="MDOA003017-PB"/>
    </source>
</evidence>